<name>A0A3M7SQ14_BRAPC</name>
<dbReference type="PANTHER" id="PTHR12582:SF47">
    <property type="entry name" value="NETRIN RECEPTOR UNC-5"/>
    <property type="match status" value="1"/>
</dbReference>
<evidence type="ECO:0000256" key="1">
    <source>
        <dbReference type="ARBA" id="ARBA00004479"/>
    </source>
</evidence>
<accession>A0A3M7SQ14</accession>
<dbReference type="Gene3D" id="1.10.533.10">
    <property type="entry name" value="Death Domain, Fas"/>
    <property type="match status" value="1"/>
</dbReference>
<dbReference type="InterPro" id="IPR033772">
    <property type="entry name" value="UPA"/>
</dbReference>
<dbReference type="InterPro" id="IPR013783">
    <property type="entry name" value="Ig-like_fold"/>
</dbReference>
<feature type="domain" description="ZU5" evidence="12">
    <location>
        <begin position="621"/>
        <end position="739"/>
    </location>
</feature>
<dbReference type="STRING" id="10195.A0A3M7SQ14"/>
<dbReference type="AlphaFoldDB" id="A0A3M7SQ14"/>
<keyword evidence="14" id="KW-1185">Reference proteome</keyword>
<evidence type="ECO:0000256" key="10">
    <source>
        <dbReference type="RuleBase" id="RU367033"/>
    </source>
</evidence>
<comment type="similarity">
    <text evidence="2 10">Belongs to the unc-5 family.</text>
</comment>
<feature type="transmembrane region" description="Helical" evidence="10">
    <location>
        <begin position="384"/>
        <end position="408"/>
    </location>
</feature>
<comment type="function">
    <text evidence="10">Receptor for netrin required for axon guidance. Mediates axon repulsion of neuronal growth cones in the developing nervous system upon ligand binding.</text>
</comment>
<evidence type="ECO:0000256" key="8">
    <source>
        <dbReference type="ARBA" id="ARBA00023180"/>
    </source>
</evidence>
<dbReference type="SMART" id="SM00218">
    <property type="entry name" value="ZU5"/>
    <property type="match status" value="1"/>
</dbReference>
<dbReference type="InterPro" id="IPR000906">
    <property type="entry name" value="ZU5_dom"/>
</dbReference>
<evidence type="ECO:0000256" key="2">
    <source>
        <dbReference type="ARBA" id="ARBA00009844"/>
    </source>
</evidence>
<protein>
    <recommendedName>
        <fullName evidence="10">Netrin receptor UNC5</fullName>
    </recommendedName>
</protein>
<proteinExistence type="inferred from homology"/>
<dbReference type="SMART" id="SM00409">
    <property type="entry name" value="IG"/>
    <property type="match status" value="1"/>
</dbReference>
<evidence type="ECO:0000259" key="12">
    <source>
        <dbReference type="PROSITE" id="PS51145"/>
    </source>
</evidence>
<evidence type="ECO:0000259" key="11">
    <source>
        <dbReference type="PROSITE" id="PS50835"/>
    </source>
</evidence>
<dbReference type="FunFam" id="2.60.40.10:FF:000032">
    <property type="entry name" value="palladin isoform X1"/>
    <property type="match status" value="1"/>
</dbReference>
<evidence type="ECO:0000256" key="6">
    <source>
        <dbReference type="ARBA" id="ARBA00023157"/>
    </source>
</evidence>
<dbReference type="OrthoDB" id="5973910at2759"/>
<dbReference type="Gene3D" id="2.20.100.10">
    <property type="entry name" value="Thrombospondin type-1 (TSP1) repeat"/>
    <property type="match status" value="1"/>
</dbReference>
<keyword evidence="10" id="KW-0812">Transmembrane</keyword>
<dbReference type="InterPro" id="IPR003598">
    <property type="entry name" value="Ig_sub2"/>
</dbReference>
<organism evidence="13 14">
    <name type="scientific">Brachionus plicatilis</name>
    <name type="common">Marine rotifer</name>
    <name type="synonym">Brachionus muelleri</name>
    <dbReference type="NCBI Taxonomy" id="10195"/>
    <lineage>
        <taxon>Eukaryota</taxon>
        <taxon>Metazoa</taxon>
        <taxon>Spiralia</taxon>
        <taxon>Gnathifera</taxon>
        <taxon>Rotifera</taxon>
        <taxon>Eurotatoria</taxon>
        <taxon>Monogononta</taxon>
        <taxon>Pseudotrocha</taxon>
        <taxon>Ploima</taxon>
        <taxon>Brachionidae</taxon>
        <taxon>Brachionus</taxon>
    </lineage>
</organism>
<dbReference type="Pfam" id="PF17217">
    <property type="entry name" value="UPA"/>
    <property type="match status" value="1"/>
</dbReference>
<keyword evidence="5 10" id="KW-0472">Membrane</keyword>
<dbReference type="Pfam" id="PF13927">
    <property type="entry name" value="Ig_3"/>
    <property type="match status" value="1"/>
</dbReference>
<keyword evidence="6" id="KW-1015">Disulfide bond</keyword>
<dbReference type="PANTHER" id="PTHR12582">
    <property type="entry name" value="NETRIN RECEPTOR UNC5"/>
    <property type="match status" value="1"/>
</dbReference>
<keyword evidence="7 10" id="KW-0675">Receptor</keyword>
<dbReference type="SMART" id="SM00209">
    <property type="entry name" value="TSP1"/>
    <property type="match status" value="2"/>
</dbReference>
<comment type="subcellular location">
    <subcellularLocation>
        <location evidence="10">Cell membrane</location>
        <topology evidence="10">Single-pass type I membrane protein</topology>
    </subcellularLocation>
    <subcellularLocation>
        <location evidence="1">Membrane</location>
        <topology evidence="1">Single-pass type I membrane protein</topology>
    </subcellularLocation>
</comment>
<keyword evidence="4" id="KW-0732">Signal</keyword>
<comment type="caution">
    <text evidence="13">The sequence shown here is derived from an EMBL/GenBank/DDBJ whole genome shotgun (WGS) entry which is preliminary data.</text>
</comment>
<dbReference type="Pfam" id="PF25609">
    <property type="entry name" value="Unc5_NetrinR_N"/>
    <property type="match status" value="1"/>
</dbReference>
<gene>
    <name evidence="13" type="ORF">BpHYR1_047025</name>
</gene>
<keyword evidence="3 10" id="KW-0217">Developmental protein</keyword>
<keyword evidence="10" id="KW-1133">Transmembrane helix</keyword>
<dbReference type="GO" id="GO:0005042">
    <property type="term" value="F:netrin receptor activity"/>
    <property type="evidence" value="ECO:0007669"/>
    <property type="project" value="UniProtKB-UniRule"/>
</dbReference>
<evidence type="ECO:0000256" key="4">
    <source>
        <dbReference type="ARBA" id="ARBA00022729"/>
    </source>
</evidence>
<dbReference type="InterPro" id="IPR000884">
    <property type="entry name" value="TSP1_rpt"/>
</dbReference>
<dbReference type="GO" id="GO:0008045">
    <property type="term" value="P:motor neuron axon guidance"/>
    <property type="evidence" value="ECO:0007669"/>
    <property type="project" value="TreeGrafter"/>
</dbReference>
<dbReference type="InterPro" id="IPR036383">
    <property type="entry name" value="TSP1_rpt_sf"/>
</dbReference>
<keyword evidence="9 10" id="KW-0393">Immunoglobulin domain</keyword>
<sequence>MSRQLLRDISDSISINNLEKNSRVKFYLRHEENFEDMNKLEFTKHPEDILLTGELPVLVQCEAKNSVQMQIECSNKIRPETHRNISLINNVRYEHLSLMVYRKDLESTSTNLAHMRLICRCIAYSKFNEKLFSNKAIIKPAFLEEEFRSEPMDEVAYEGDTVEIRCDTPAGEPIPSVFWLKDGQEINTRSDSARIKLSNDNSLLILMSNMTDSGDYVCVATNLVDKRISKPARLTILDPSQRYQWSEWSDWSECSGPCGFGNQQRARSCQTSNIYGLTQNVSVSLCGNQAWIQSRKCKVKSCEPKWSAWSSWSKCGNDCKQVKRRYCENESANVEYPETFSLDMPNTKFCIGEKTMSRNCCKSEQIDKINPDDLNYFNQTFLKLSIGLTASILLACLLILVIVLCFILKRTKKSTKTNSDLNLYYTCEKQYPLEDDCSIYKFSKGSMSGSGSYFCRNNNNTSIKLPIHSDSVAPIIYSNSNRVQNFENQLLLGNLSQHYQIMANSSYKKTNNSSSLSSTASKNVTSTTITSSPSVCNDYVHLTNELDDSNYAFNEFALNKNKNTFKNTKESTYMNISDQTLERLAHLQQIKNRQDEELAYDIAEPSLGLKSFLPVGLDLSDACIGTVSSEGARLTLDCGISLVIPEGALPENQNFLMYLGVCRNESHKPRLEEKSTFLSEIIQMGPANLSLKKPVVLIMDHCATNFDSWNVKTCYSASPDDSVPEWSEHVDSFLNSVDSSFVLMSDKLGKFCVLGEPAREASKKYRLMVFYSTSITSSEICLRIYCIDGLLVALQEVLRDEKKIGGHLLESSEAFNLSYSNESMTIRIEDLNTEFFNCKYSVNCQDIPLRHIWTGRNHLLHCSFILEKLHHPRHNSKQMLDCRVVAAVNREVLCSVPVSYNINNSDYDNLREVGFNWNARENVDIMNPKNLIKTYLKIDKNLKKQISLVLDKSFKLDKNWTGLANKLNINRNLNYFAVRSSPTEMLLLYFEAISGLKCRDLIQLNNALINSPNNSSPQEFLFREIFLKYIM</sequence>
<evidence type="ECO:0000256" key="7">
    <source>
        <dbReference type="ARBA" id="ARBA00023170"/>
    </source>
</evidence>
<evidence type="ECO:0000256" key="9">
    <source>
        <dbReference type="ARBA" id="ARBA00023319"/>
    </source>
</evidence>
<dbReference type="InterPro" id="IPR037936">
    <property type="entry name" value="UNC5A-D"/>
</dbReference>
<reference evidence="13 14" key="1">
    <citation type="journal article" date="2018" name="Sci. Rep.">
        <title>Genomic signatures of local adaptation to the degree of environmental predictability in rotifers.</title>
        <authorList>
            <person name="Franch-Gras L."/>
            <person name="Hahn C."/>
            <person name="Garcia-Roger E.M."/>
            <person name="Carmona M.J."/>
            <person name="Serra M."/>
            <person name="Gomez A."/>
        </authorList>
    </citation>
    <scope>NUCLEOTIDE SEQUENCE [LARGE SCALE GENOMIC DNA]</scope>
    <source>
        <strain evidence="13">HYR1</strain>
    </source>
</reference>
<dbReference type="Proteomes" id="UP000276133">
    <property type="component" value="Unassembled WGS sequence"/>
</dbReference>
<dbReference type="SUPFAM" id="SSF82895">
    <property type="entry name" value="TSP-1 type 1 repeat"/>
    <property type="match status" value="1"/>
</dbReference>
<dbReference type="EMBL" id="REGN01000960">
    <property type="protein sequence ID" value="RNA37903.1"/>
    <property type="molecule type" value="Genomic_DNA"/>
</dbReference>
<dbReference type="InterPro" id="IPR036179">
    <property type="entry name" value="Ig-like_dom_sf"/>
</dbReference>
<keyword evidence="8" id="KW-0325">Glycoprotein</keyword>
<evidence type="ECO:0000313" key="13">
    <source>
        <dbReference type="EMBL" id="RNA37903.1"/>
    </source>
</evidence>
<evidence type="ECO:0000256" key="3">
    <source>
        <dbReference type="ARBA" id="ARBA00022473"/>
    </source>
</evidence>
<dbReference type="InterPro" id="IPR007110">
    <property type="entry name" value="Ig-like_dom"/>
</dbReference>
<dbReference type="SUPFAM" id="SSF48726">
    <property type="entry name" value="Immunoglobulin"/>
    <property type="match status" value="1"/>
</dbReference>
<dbReference type="SUPFAM" id="SSF47986">
    <property type="entry name" value="DEATH domain"/>
    <property type="match status" value="1"/>
</dbReference>
<dbReference type="PROSITE" id="PS51145">
    <property type="entry name" value="ZU5"/>
    <property type="match status" value="1"/>
</dbReference>
<dbReference type="InterPro" id="IPR057755">
    <property type="entry name" value="UNC5A-D-like_N"/>
</dbReference>
<dbReference type="GO" id="GO:0005886">
    <property type="term" value="C:plasma membrane"/>
    <property type="evidence" value="ECO:0007669"/>
    <property type="project" value="UniProtKB-SubCell"/>
</dbReference>
<feature type="domain" description="Ig-like" evidence="11">
    <location>
        <begin position="140"/>
        <end position="235"/>
    </location>
</feature>
<dbReference type="Gene3D" id="2.60.40.10">
    <property type="entry name" value="Immunoglobulins"/>
    <property type="match status" value="2"/>
</dbReference>
<dbReference type="Pfam" id="PF00791">
    <property type="entry name" value="ZU5"/>
    <property type="match status" value="1"/>
</dbReference>
<dbReference type="InterPro" id="IPR003599">
    <property type="entry name" value="Ig_sub"/>
</dbReference>
<evidence type="ECO:0000313" key="14">
    <source>
        <dbReference type="Proteomes" id="UP000276133"/>
    </source>
</evidence>
<dbReference type="PROSITE" id="PS50092">
    <property type="entry name" value="TSP1"/>
    <property type="match status" value="1"/>
</dbReference>
<evidence type="ECO:0000256" key="5">
    <source>
        <dbReference type="ARBA" id="ARBA00023136"/>
    </source>
</evidence>
<dbReference type="SMART" id="SM00408">
    <property type="entry name" value="IGc2"/>
    <property type="match status" value="1"/>
</dbReference>
<dbReference type="Gene3D" id="2.60.220.30">
    <property type="match status" value="1"/>
</dbReference>
<dbReference type="InterPro" id="IPR011029">
    <property type="entry name" value="DEATH-like_dom_sf"/>
</dbReference>
<dbReference type="PROSITE" id="PS50835">
    <property type="entry name" value="IG_LIKE"/>
    <property type="match status" value="1"/>
</dbReference>